<dbReference type="InterPro" id="IPR029063">
    <property type="entry name" value="SAM-dependent_MTases_sf"/>
</dbReference>
<dbReference type="RefSeq" id="WP_226894516.1">
    <property type="nucleotide sequence ID" value="NZ_AQGU01000025.1"/>
</dbReference>
<dbReference type="Gene3D" id="3.40.50.150">
    <property type="entry name" value="Vaccinia Virus protein VP39"/>
    <property type="match status" value="1"/>
</dbReference>
<organism evidence="1 2">
    <name type="scientific">Pseudoalteromonas aliena SW19</name>
    <dbReference type="NCBI Taxonomy" id="1314866"/>
    <lineage>
        <taxon>Bacteria</taxon>
        <taxon>Pseudomonadati</taxon>
        <taxon>Pseudomonadota</taxon>
        <taxon>Gammaproteobacteria</taxon>
        <taxon>Alteromonadales</taxon>
        <taxon>Pseudoalteromonadaceae</taxon>
        <taxon>Pseudoalteromonas</taxon>
    </lineage>
</organism>
<reference evidence="1 2" key="1">
    <citation type="submission" date="2015-06" db="EMBL/GenBank/DDBJ databases">
        <title>Genome sequence of Pseudoalteromonas aliena.</title>
        <authorList>
            <person name="Xie B.-B."/>
            <person name="Rong J.-C."/>
            <person name="Qin Q.-L."/>
            <person name="Zhang Y.-Z."/>
        </authorList>
    </citation>
    <scope>NUCLEOTIDE SEQUENCE [LARGE SCALE GENOMIC DNA]</scope>
    <source>
        <strain evidence="1 2">SW19</strain>
    </source>
</reference>
<evidence type="ECO:0000313" key="2">
    <source>
        <dbReference type="Proteomes" id="UP000648482"/>
    </source>
</evidence>
<comment type="caution">
    <text evidence="1">The sequence shown here is derived from an EMBL/GenBank/DDBJ whole genome shotgun (WGS) entry which is preliminary data.</text>
</comment>
<evidence type="ECO:0008006" key="3">
    <source>
        <dbReference type="Google" id="ProtNLM"/>
    </source>
</evidence>
<name>A0ABR9DY02_9GAMM</name>
<gene>
    <name evidence="1" type="ORF">PALI_a0470</name>
</gene>
<proteinExistence type="predicted"/>
<dbReference type="EMBL" id="AQGU01000025">
    <property type="protein sequence ID" value="MBE0359237.1"/>
    <property type="molecule type" value="Genomic_DNA"/>
</dbReference>
<dbReference type="SUPFAM" id="SSF53335">
    <property type="entry name" value="S-adenosyl-L-methionine-dependent methyltransferases"/>
    <property type="match status" value="1"/>
</dbReference>
<sequence length="55" mass="5851">MNSIELFSGGGGLALGLVKSGFHHKAIVELNKMLVKQLDSIVHLISENVCMNAVS</sequence>
<protein>
    <recommendedName>
        <fullName evidence="3">DNA (cytosine-5-)-methyltransferase</fullName>
    </recommendedName>
</protein>
<accession>A0ABR9DY02</accession>
<keyword evidence="2" id="KW-1185">Reference proteome</keyword>
<dbReference type="Proteomes" id="UP000648482">
    <property type="component" value="Unassembled WGS sequence"/>
</dbReference>
<evidence type="ECO:0000313" key="1">
    <source>
        <dbReference type="EMBL" id="MBE0359237.1"/>
    </source>
</evidence>